<dbReference type="EMBL" id="LWDE02003447">
    <property type="protein sequence ID" value="KAE8235528.1"/>
    <property type="molecule type" value="Genomic_DNA"/>
</dbReference>
<sequence>MIERALALWDAIVTWQEHNYKIVPLKFRIKRSHKPAFEMLVKLLQPLKDATSQFSADSKPTIADIVGTYENLDEHYRKIEEDEGCSEAWREAAKRAGA</sequence>
<organism evidence="1 2">
    <name type="scientific">Tilletia controversa</name>
    <name type="common">dwarf bunt fungus</name>
    <dbReference type="NCBI Taxonomy" id="13291"/>
    <lineage>
        <taxon>Eukaryota</taxon>
        <taxon>Fungi</taxon>
        <taxon>Dikarya</taxon>
        <taxon>Basidiomycota</taxon>
        <taxon>Ustilaginomycotina</taxon>
        <taxon>Exobasidiomycetes</taxon>
        <taxon>Tilletiales</taxon>
        <taxon>Tilletiaceae</taxon>
        <taxon>Tilletia</taxon>
    </lineage>
</organism>
<feature type="non-terminal residue" evidence="1">
    <location>
        <position position="98"/>
    </location>
</feature>
<gene>
    <name evidence="1" type="ORF">A4X06_0g9840</name>
</gene>
<accession>A0A8X7MHJ5</accession>
<reference evidence="1" key="1">
    <citation type="submission" date="2016-04" db="EMBL/GenBank/DDBJ databases">
        <authorList>
            <person name="Nguyen H.D."/>
            <person name="Samba Siva P."/>
            <person name="Cullis J."/>
            <person name="Levesque C.A."/>
            <person name="Hambleton S."/>
        </authorList>
    </citation>
    <scope>NUCLEOTIDE SEQUENCE</scope>
    <source>
        <strain evidence="1">DAOMC 236426</strain>
    </source>
</reference>
<reference evidence="1" key="2">
    <citation type="journal article" date="2019" name="IMA Fungus">
        <title>Genome sequencing and comparison of five Tilletia species to identify candidate genes for the detection of regulated species infecting wheat.</title>
        <authorList>
            <person name="Nguyen H.D.T."/>
            <person name="Sultana T."/>
            <person name="Kesanakurti P."/>
            <person name="Hambleton S."/>
        </authorList>
    </citation>
    <scope>NUCLEOTIDE SEQUENCE</scope>
    <source>
        <strain evidence="1">DAOMC 236426</strain>
    </source>
</reference>
<comment type="caution">
    <text evidence="1">The sequence shown here is derived from an EMBL/GenBank/DDBJ whole genome shotgun (WGS) entry which is preliminary data.</text>
</comment>
<name>A0A8X7MHJ5_9BASI</name>
<evidence type="ECO:0000313" key="1">
    <source>
        <dbReference type="EMBL" id="KAE8235528.1"/>
    </source>
</evidence>
<evidence type="ECO:0000313" key="2">
    <source>
        <dbReference type="Proteomes" id="UP000077684"/>
    </source>
</evidence>
<dbReference type="Proteomes" id="UP000077684">
    <property type="component" value="Unassembled WGS sequence"/>
</dbReference>
<dbReference type="AlphaFoldDB" id="A0A8X7MHJ5"/>
<keyword evidence="2" id="KW-1185">Reference proteome</keyword>
<proteinExistence type="predicted"/>
<protein>
    <submittedName>
        <fullName evidence="1">Uncharacterized protein</fullName>
    </submittedName>
</protein>